<dbReference type="AlphaFoldDB" id="A0A7J9NEE3"/>
<feature type="compositionally biased region" description="Basic and acidic residues" evidence="2">
    <location>
        <begin position="1"/>
        <end position="15"/>
    </location>
</feature>
<proteinExistence type="predicted"/>
<sequence length="266" mass="29990">MDKLEESMNDAKESDNALGESIEDLREQSKDFVTMCLTSQRDSVQELLDSQRKKLIERNDTLKARAKPLKEETMATMMTLSTRIEELKGELALCRAAVGKGVVSAALSYEDVLKPKEFVGTRFACDVDNFLWRMENYFHAKGIVDEVVKTVVESVVKLGSSKFEEKGVCDKDQKENVDGNGNIDNSGNEKPRVGKKQPKRKRDKLKCFLCDCPYMLKKCLKKFMLKEKPVGKALVLGSSVRGVEAKEAESEKKLVECFLCHGPHRL</sequence>
<evidence type="ECO:0000313" key="3">
    <source>
        <dbReference type="EMBL" id="MBA0881528.1"/>
    </source>
</evidence>
<name>A0A7J9NEE3_GOSSC</name>
<organism evidence="3 4">
    <name type="scientific">Gossypium schwendimanii</name>
    <name type="common">Cotton</name>
    <dbReference type="NCBI Taxonomy" id="34291"/>
    <lineage>
        <taxon>Eukaryota</taxon>
        <taxon>Viridiplantae</taxon>
        <taxon>Streptophyta</taxon>
        <taxon>Embryophyta</taxon>
        <taxon>Tracheophyta</taxon>
        <taxon>Spermatophyta</taxon>
        <taxon>Magnoliopsida</taxon>
        <taxon>eudicotyledons</taxon>
        <taxon>Gunneridae</taxon>
        <taxon>Pentapetalae</taxon>
        <taxon>rosids</taxon>
        <taxon>malvids</taxon>
        <taxon>Malvales</taxon>
        <taxon>Malvaceae</taxon>
        <taxon>Malvoideae</taxon>
        <taxon>Gossypium</taxon>
    </lineage>
</organism>
<keyword evidence="1" id="KW-0175">Coiled coil</keyword>
<protein>
    <submittedName>
        <fullName evidence="3">Uncharacterized protein</fullName>
    </submittedName>
</protein>
<evidence type="ECO:0000256" key="2">
    <source>
        <dbReference type="SAM" id="MobiDB-lite"/>
    </source>
</evidence>
<feature type="region of interest" description="Disordered" evidence="2">
    <location>
        <begin position="1"/>
        <end position="23"/>
    </location>
</feature>
<evidence type="ECO:0000256" key="1">
    <source>
        <dbReference type="SAM" id="Coils"/>
    </source>
</evidence>
<gene>
    <name evidence="3" type="ORF">Goshw_029910</name>
</gene>
<comment type="caution">
    <text evidence="3">The sequence shown here is derived from an EMBL/GenBank/DDBJ whole genome shotgun (WGS) entry which is preliminary data.</text>
</comment>
<feature type="region of interest" description="Disordered" evidence="2">
    <location>
        <begin position="172"/>
        <end position="199"/>
    </location>
</feature>
<accession>A0A7J9NEE3</accession>
<keyword evidence="4" id="KW-1185">Reference proteome</keyword>
<dbReference type="OrthoDB" id="996639at2759"/>
<feature type="coiled-coil region" evidence="1">
    <location>
        <begin position="52"/>
        <end position="90"/>
    </location>
</feature>
<reference evidence="3 4" key="1">
    <citation type="journal article" date="2019" name="Genome Biol. Evol.">
        <title>Insights into the evolution of the New World diploid cottons (Gossypium, subgenus Houzingenia) based on genome sequencing.</title>
        <authorList>
            <person name="Grover C.E."/>
            <person name="Arick M.A. 2nd"/>
            <person name="Thrash A."/>
            <person name="Conover J.L."/>
            <person name="Sanders W.S."/>
            <person name="Peterson D.G."/>
            <person name="Frelichowski J.E."/>
            <person name="Scheffler J.A."/>
            <person name="Scheffler B.E."/>
            <person name="Wendel J.F."/>
        </authorList>
    </citation>
    <scope>NUCLEOTIDE SEQUENCE [LARGE SCALE GENOMIC DNA]</scope>
    <source>
        <strain evidence="3">1</strain>
        <tissue evidence="3">Leaf</tissue>
    </source>
</reference>
<evidence type="ECO:0000313" key="4">
    <source>
        <dbReference type="Proteomes" id="UP000593576"/>
    </source>
</evidence>
<dbReference type="EMBL" id="JABFAF010279431">
    <property type="protein sequence ID" value="MBA0881528.1"/>
    <property type="molecule type" value="Genomic_DNA"/>
</dbReference>
<dbReference type="Proteomes" id="UP000593576">
    <property type="component" value="Unassembled WGS sequence"/>
</dbReference>